<feature type="compositionally biased region" description="Low complexity" evidence="1">
    <location>
        <begin position="60"/>
        <end position="71"/>
    </location>
</feature>
<dbReference type="EMBL" id="OW152814">
    <property type="protein sequence ID" value="CAH2049972.1"/>
    <property type="molecule type" value="Genomic_DNA"/>
</dbReference>
<dbReference type="Proteomes" id="UP000837857">
    <property type="component" value="Chromosome 2"/>
</dbReference>
<gene>
    <name evidence="3" type="ORF">IPOD504_LOCUS7138</name>
</gene>
<proteinExistence type="predicted"/>
<feature type="chain" id="PRO_5046215833" description="Secreted protein" evidence="2">
    <location>
        <begin position="18"/>
        <end position="80"/>
    </location>
</feature>
<name>A0ABN8IBC1_9NEOP</name>
<evidence type="ECO:0000313" key="4">
    <source>
        <dbReference type="Proteomes" id="UP000837857"/>
    </source>
</evidence>
<evidence type="ECO:0008006" key="5">
    <source>
        <dbReference type="Google" id="ProtNLM"/>
    </source>
</evidence>
<accession>A0ABN8IBC1</accession>
<feature type="non-terminal residue" evidence="3">
    <location>
        <position position="80"/>
    </location>
</feature>
<sequence>MLVVALVAASVAASVVALGMGDTAATVEADHQVVAEKAMAALQWQHWWRHHGGGSGHGSQSGSSGSGSSSGWRKRRLGHC</sequence>
<evidence type="ECO:0000256" key="1">
    <source>
        <dbReference type="SAM" id="MobiDB-lite"/>
    </source>
</evidence>
<evidence type="ECO:0000256" key="2">
    <source>
        <dbReference type="SAM" id="SignalP"/>
    </source>
</evidence>
<keyword evidence="4" id="KW-1185">Reference proteome</keyword>
<feature type="signal peptide" evidence="2">
    <location>
        <begin position="1"/>
        <end position="17"/>
    </location>
</feature>
<feature type="region of interest" description="Disordered" evidence="1">
    <location>
        <begin position="50"/>
        <end position="80"/>
    </location>
</feature>
<evidence type="ECO:0000313" key="3">
    <source>
        <dbReference type="EMBL" id="CAH2049972.1"/>
    </source>
</evidence>
<reference evidence="3" key="1">
    <citation type="submission" date="2022-03" db="EMBL/GenBank/DDBJ databases">
        <authorList>
            <person name="Martin H S."/>
        </authorList>
    </citation>
    <scope>NUCLEOTIDE SEQUENCE</scope>
</reference>
<organism evidence="3 4">
    <name type="scientific">Iphiclides podalirius</name>
    <name type="common">scarce swallowtail</name>
    <dbReference type="NCBI Taxonomy" id="110791"/>
    <lineage>
        <taxon>Eukaryota</taxon>
        <taxon>Metazoa</taxon>
        <taxon>Ecdysozoa</taxon>
        <taxon>Arthropoda</taxon>
        <taxon>Hexapoda</taxon>
        <taxon>Insecta</taxon>
        <taxon>Pterygota</taxon>
        <taxon>Neoptera</taxon>
        <taxon>Endopterygota</taxon>
        <taxon>Lepidoptera</taxon>
        <taxon>Glossata</taxon>
        <taxon>Ditrysia</taxon>
        <taxon>Papilionoidea</taxon>
        <taxon>Papilionidae</taxon>
        <taxon>Papilioninae</taxon>
        <taxon>Iphiclides</taxon>
    </lineage>
</organism>
<protein>
    <recommendedName>
        <fullName evidence="5">Secreted protein</fullName>
    </recommendedName>
</protein>
<keyword evidence="2" id="KW-0732">Signal</keyword>